<dbReference type="EMBL" id="GBEZ01010342">
    <property type="protein sequence ID" value="JAC75325.1"/>
    <property type="molecule type" value="Transcribed_RNA"/>
</dbReference>
<sequence length="98" mass="9872">AVSEGAAIVAGEQETLWVVARDGSGAPLTGGALPFTVTVYDDSDGAHEPAAPAEHPFGPSTAEHAEGARYRAEICVPPQRAGDAVSVPASLAVDLYGT</sequence>
<evidence type="ECO:0000313" key="1">
    <source>
        <dbReference type="EMBL" id="JAC75325.1"/>
    </source>
</evidence>
<reference evidence="1" key="1">
    <citation type="submission" date="2014-05" db="EMBL/GenBank/DDBJ databases">
        <title>The transcriptome of the halophilic microalga Tetraselmis sp. GSL018 isolated from the Great Salt Lake, Utah.</title>
        <authorList>
            <person name="Jinkerson R.E."/>
            <person name="D'Adamo S."/>
            <person name="Posewitz M.C."/>
        </authorList>
    </citation>
    <scope>NUCLEOTIDE SEQUENCE</scope>
    <source>
        <strain evidence="1">GSL018</strain>
    </source>
</reference>
<name>A0A061RX98_9CHLO</name>
<accession>A0A061RX98</accession>
<organism evidence="1">
    <name type="scientific">Tetraselmis sp. GSL018</name>
    <dbReference type="NCBI Taxonomy" id="582737"/>
    <lineage>
        <taxon>Eukaryota</taxon>
        <taxon>Viridiplantae</taxon>
        <taxon>Chlorophyta</taxon>
        <taxon>core chlorophytes</taxon>
        <taxon>Chlorodendrophyceae</taxon>
        <taxon>Chlorodendrales</taxon>
        <taxon>Chlorodendraceae</taxon>
        <taxon>Tetraselmis</taxon>
    </lineage>
</organism>
<dbReference type="AlphaFoldDB" id="A0A061RX98"/>
<feature type="non-terminal residue" evidence="1">
    <location>
        <position position="98"/>
    </location>
</feature>
<protein>
    <submittedName>
        <fullName evidence="1">Uncharacterized protein</fullName>
    </submittedName>
</protein>
<feature type="non-terminal residue" evidence="1">
    <location>
        <position position="1"/>
    </location>
</feature>
<proteinExistence type="predicted"/>
<gene>
    <name evidence="1" type="ORF">TSPGSL018_23415</name>
</gene>